<name>A0A1V4HV12_NITVU</name>
<reference evidence="1 2" key="1">
    <citation type="submission" date="2017-02" db="EMBL/GenBank/DDBJ databases">
        <title>Genome sequence of the nitrite-oxidizing bacterium Nitrobacter vulgaris strain Ab1.</title>
        <authorList>
            <person name="Mellbye B.L."/>
            <person name="Davis E.W."/>
            <person name="Spieck E."/>
            <person name="Chang J.H."/>
            <person name="Bottomley P.J."/>
            <person name="Sayavedra-Soto L.A."/>
        </authorList>
    </citation>
    <scope>NUCLEOTIDE SEQUENCE [LARGE SCALE GENOMIC DNA]</scope>
    <source>
        <strain evidence="1 2">Ab1</strain>
    </source>
</reference>
<dbReference type="Proteomes" id="UP000189940">
    <property type="component" value="Unassembled WGS sequence"/>
</dbReference>
<dbReference type="AlphaFoldDB" id="A0A1V4HV12"/>
<protein>
    <submittedName>
        <fullName evidence="1">Aminotransferase</fullName>
    </submittedName>
</protein>
<sequence length="315" mass="35082">MMHNCPPPMPLLQRWLRGSARMNGSYGHLLFEQAIPNDQAVVDELRPYFESAHLDAREVFHRTARIDLHPDAGAPGAHAQYPTCLPSTAKKGLFGEVMTGLMTQAYQFIGGHQWTIPVFLFRYHAEAEAYIFDLARDPPRVREISGRHGNDFIALAIDPASGEVVRFIAGEAKWRADLTPSVMDTMMFGEWTGPAGARVRSNDGVWNEINRGLPTPQGLEQMHRLLCEKARHHYAEAIVSLDRALLIGGNPLPRTDLVFVAGNRAARRAQGQTYLPTNSHPVEYTAGRPLQVVELVLEGGVDLIESLYRSLWGGR</sequence>
<comment type="caution">
    <text evidence="1">The sequence shown here is derived from an EMBL/GenBank/DDBJ whole genome shotgun (WGS) entry which is preliminary data.</text>
</comment>
<evidence type="ECO:0000313" key="1">
    <source>
        <dbReference type="EMBL" id="OPH81400.1"/>
    </source>
</evidence>
<keyword evidence="1" id="KW-0808">Transferase</keyword>
<dbReference type="GO" id="GO:0008483">
    <property type="term" value="F:transaminase activity"/>
    <property type="evidence" value="ECO:0007669"/>
    <property type="project" value="UniProtKB-KW"/>
</dbReference>
<dbReference type="STRING" id="29421.B2M20_18180"/>
<accession>A0A1V4HV12</accession>
<proteinExistence type="predicted"/>
<keyword evidence="2" id="KW-1185">Reference proteome</keyword>
<dbReference type="EMBL" id="MWPQ01000069">
    <property type="protein sequence ID" value="OPH81400.1"/>
    <property type="molecule type" value="Genomic_DNA"/>
</dbReference>
<evidence type="ECO:0000313" key="2">
    <source>
        <dbReference type="Proteomes" id="UP000189940"/>
    </source>
</evidence>
<dbReference type="OrthoDB" id="2962131at2"/>
<organism evidence="1 2">
    <name type="scientific">Nitrobacter vulgaris</name>
    <dbReference type="NCBI Taxonomy" id="29421"/>
    <lineage>
        <taxon>Bacteria</taxon>
        <taxon>Pseudomonadati</taxon>
        <taxon>Pseudomonadota</taxon>
        <taxon>Alphaproteobacteria</taxon>
        <taxon>Hyphomicrobiales</taxon>
        <taxon>Nitrobacteraceae</taxon>
        <taxon>Nitrobacter</taxon>
    </lineage>
</organism>
<keyword evidence="1" id="KW-0032">Aminotransferase</keyword>
<gene>
    <name evidence="1" type="ORF">B2M20_18180</name>
</gene>